<evidence type="ECO:0000313" key="2">
    <source>
        <dbReference type="EMBL" id="EQD62516.1"/>
    </source>
</evidence>
<sequence>MAEENIGITEPDVDSFQISATLKGSFDAISTRLTSLQVFYISVMQNSVVLFRIESRDIQKRPFLFFIITMTQSSISVQYSIPKDTSNKMRKLYVLRNLISVLSLVNDQYEANQTELFQYLDSAIDDVINSLSQNYSALFNNYEALLTEHRELRRLNIELTNSNKNLTASAAQLKSENDDMKRRLSSLESYSDESLMALIEDWIESHESTIDVNEFAKNYKVVPPRVEQILNKMVSSGYIEVKG</sequence>
<protein>
    <submittedName>
        <fullName evidence="2">Uncharacterized protein</fullName>
    </submittedName>
</protein>
<comment type="caution">
    <text evidence="2">The sequence shown here is derived from an EMBL/GenBank/DDBJ whole genome shotgun (WGS) entry which is preliminary data.</text>
</comment>
<dbReference type="Gene3D" id="1.10.10.10">
    <property type="entry name" value="Winged helix-like DNA-binding domain superfamily/Winged helix DNA-binding domain"/>
    <property type="match status" value="1"/>
</dbReference>
<keyword evidence="1" id="KW-0175">Coiled coil</keyword>
<reference evidence="2" key="2">
    <citation type="journal article" date="2014" name="ISME J.">
        <title>Microbial stratification in low pH oxic and suboxic macroscopic growths along an acid mine drainage.</title>
        <authorList>
            <person name="Mendez-Garcia C."/>
            <person name="Mesa V."/>
            <person name="Sprenger R.R."/>
            <person name="Richter M."/>
            <person name="Diez M.S."/>
            <person name="Solano J."/>
            <person name="Bargiela R."/>
            <person name="Golyshina O.V."/>
            <person name="Manteca A."/>
            <person name="Ramos J.L."/>
            <person name="Gallego J.R."/>
            <person name="Llorente I."/>
            <person name="Martins Dos Santos V.A."/>
            <person name="Jensen O.N."/>
            <person name="Pelaez A.I."/>
            <person name="Sanchez J."/>
            <person name="Ferrer M."/>
        </authorList>
    </citation>
    <scope>NUCLEOTIDE SEQUENCE</scope>
</reference>
<gene>
    <name evidence="2" type="ORF">B2A_02773</name>
</gene>
<evidence type="ECO:0000256" key="1">
    <source>
        <dbReference type="SAM" id="Coils"/>
    </source>
</evidence>
<reference evidence="2" key="1">
    <citation type="submission" date="2013-08" db="EMBL/GenBank/DDBJ databases">
        <authorList>
            <person name="Mendez C."/>
            <person name="Richter M."/>
            <person name="Ferrer M."/>
            <person name="Sanchez J."/>
        </authorList>
    </citation>
    <scope>NUCLEOTIDE SEQUENCE</scope>
</reference>
<name>T1APK6_9ZZZZ</name>
<dbReference type="EMBL" id="AUZZ01001890">
    <property type="protein sequence ID" value="EQD62516.1"/>
    <property type="molecule type" value="Genomic_DNA"/>
</dbReference>
<dbReference type="AlphaFoldDB" id="T1APK6"/>
<feature type="coiled-coil region" evidence="1">
    <location>
        <begin position="128"/>
        <end position="190"/>
    </location>
</feature>
<organism evidence="2">
    <name type="scientific">mine drainage metagenome</name>
    <dbReference type="NCBI Taxonomy" id="410659"/>
    <lineage>
        <taxon>unclassified sequences</taxon>
        <taxon>metagenomes</taxon>
        <taxon>ecological metagenomes</taxon>
    </lineage>
</organism>
<accession>T1APK6</accession>
<dbReference type="InterPro" id="IPR036388">
    <property type="entry name" value="WH-like_DNA-bd_sf"/>
</dbReference>
<proteinExistence type="predicted"/>